<keyword evidence="3" id="KW-1185">Reference proteome</keyword>
<feature type="compositionally biased region" description="Low complexity" evidence="1">
    <location>
        <begin position="17"/>
        <end position="33"/>
    </location>
</feature>
<dbReference type="Proteomes" id="UP000275078">
    <property type="component" value="Unassembled WGS sequence"/>
</dbReference>
<evidence type="ECO:0000313" key="2">
    <source>
        <dbReference type="EMBL" id="RPA84103.1"/>
    </source>
</evidence>
<dbReference type="AlphaFoldDB" id="A0A3N4ID99"/>
<evidence type="ECO:0000313" key="3">
    <source>
        <dbReference type="Proteomes" id="UP000275078"/>
    </source>
</evidence>
<gene>
    <name evidence="2" type="ORF">BJ508DRAFT_341124</name>
</gene>
<organism evidence="2 3">
    <name type="scientific">Ascobolus immersus RN42</name>
    <dbReference type="NCBI Taxonomy" id="1160509"/>
    <lineage>
        <taxon>Eukaryota</taxon>
        <taxon>Fungi</taxon>
        <taxon>Dikarya</taxon>
        <taxon>Ascomycota</taxon>
        <taxon>Pezizomycotina</taxon>
        <taxon>Pezizomycetes</taxon>
        <taxon>Pezizales</taxon>
        <taxon>Ascobolaceae</taxon>
        <taxon>Ascobolus</taxon>
    </lineage>
</organism>
<reference evidence="2 3" key="1">
    <citation type="journal article" date="2018" name="Nat. Ecol. Evol.">
        <title>Pezizomycetes genomes reveal the molecular basis of ectomycorrhizal truffle lifestyle.</title>
        <authorList>
            <person name="Murat C."/>
            <person name="Payen T."/>
            <person name="Noel B."/>
            <person name="Kuo A."/>
            <person name="Morin E."/>
            <person name="Chen J."/>
            <person name="Kohler A."/>
            <person name="Krizsan K."/>
            <person name="Balestrini R."/>
            <person name="Da Silva C."/>
            <person name="Montanini B."/>
            <person name="Hainaut M."/>
            <person name="Levati E."/>
            <person name="Barry K.W."/>
            <person name="Belfiori B."/>
            <person name="Cichocki N."/>
            <person name="Clum A."/>
            <person name="Dockter R.B."/>
            <person name="Fauchery L."/>
            <person name="Guy J."/>
            <person name="Iotti M."/>
            <person name="Le Tacon F."/>
            <person name="Lindquist E.A."/>
            <person name="Lipzen A."/>
            <person name="Malagnac F."/>
            <person name="Mello A."/>
            <person name="Molinier V."/>
            <person name="Miyauchi S."/>
            <person name="Poulain J."/>
            <person name="Riccioni C."/>
            <person name="Rubini A."/>
            <person name="Sitrit Y."/>
            <person name="Splivallo R."/>
            <person name="Traeger S."/>
            <person name="Wang M."/>
            <person name="Zifcakova L."/>
            <person name="Wipf D."/>
            <person name="Zambonelli A."/>
            <person name="Paolocci F."/>
            <person name="Nowrousian M."/>
            <person name="Ottonello S."/>
            <person name="Baldrian P."/>
            <person name="Spatafora J.W."/>
            <person name="Henrissat B."/>
            <person name="Nagy L.G."/>
            <person name="Aury J.M."/>
            <person name="Wincker P."/>
            <person name="Grigoriev I.V."/>
            <person name="Bonfante P."/>
            <person name="Martin F.M."/>
        </authorList>
    </citation>
    <scope>NUCLEOTIDE SEQUENCE [LARGE SCALE GENOMIC DNA]</scope>
    <source>
        <strain evidence="2 3">RN42</strain>
    </source>
</reference>
<evidence type="ECO:0000256" key="1">
    <source>
        <dbReference type="SAM" id="MobiDB-lite"/>
    </source>
</evidence>
<dbReference type="EMBL" id="ML119661">
    <property type="protein sequence ID" value="RPA84103.1"/>
    <property type="molecule type" value="Genomic_DNA"/>
</dbReference>
<sequence>MGVETRSDKRLASAVGPCTASPPSSHHPSRTTTLVRGWPNDKPQPRMLISAVVTSRQRFRGPRIVPQPTRPHPYRHIYTTAPPLASHDNSLRKLFRQNPELPQARTCESDLSEGSPSRLSVRFSFAAKVRQAFYEEKRKFHSAAQEENCSDGKEKAPTSEKLHHDGGKEDKNPMMDAQEAKPKKWTNKAIKKAQKAAEARARNELPPDFAADLELQEVLARRDVELNGIKKESKAEVAPPPEPDSEPPSLPLRNTDAIPFIKRPEPPEDTDDWFRRDWREYYIENREAILRFLLDYFLVCNDIWWIDRETRSKCLSYKFRIGRILKLLDLDASEGERIKKLFIEEKPNTKDLLSTSSWCPLFVLARAVVVENEASFKDRGDFGDLYHKIFLASFPGPPQNNTYSICVVQLYPKFDWLYPQTPLKPADSYEVLDGVWQYVEDMEEGFATVSSEKAV</sequence>
<feature type="compositionally biased region" description="Pro residues" evidence="1">
    <location>
        <begin position="238"/>
        <end position="250"/>
    </location>
</feature>
<protein>
    <submittedName>
        <fullName evidence="2">Uncharacterized protein</fullName>
    </submittedName>
</protein>
<feature type="compositionally biased region" description="Basic and acidic residues" evidence="1">
    <location>
        <begin position="150"/>
        <end position="182"/>
    </location>
</feature>
<feature type="region of interest" description="Disordered" evidence="1">
    <location>
        <begin position="230"/>
        <end position="262"/>
    </location>
</feature>
<feature type="region of interest" description="Disordered" evidence="1">
    <location>
        <begin position="1"/>
        <end position="44"/>
    </location>
</feature>
<feature type="region of interest" description="Disordered" evidence="1">
    <location>
        <begin position="141"/>
        <end position="203"/>
    </location>
</feature>
<name>A0A3N4ID99_ASCIM</name>
<feature type="compositionally biased region" description="Basic and acidic residues" evidence="1">
    <location>
        <begin position="1"/>
        <end position="11"/>
    </location>
</feature>
<accession>A0A3N4ID99</accession>
<feature type="compositionally biased region" description="Basic residues" evidence="1">
    <location>
        <begin position="183"/>
        <end position="194"/>
    </location>
</feature>
<proteinExistence type="predicted"/>